<keyword evidence="7" id="KW-0479">Metal-binding</keyword>
<dbReference type="GO" id="GO:0051539">
    <property type="term" value="F:4 iron, 4 sulfur cluster binding"/>
    <property type="evidence" value="ECO:0007669"/>
    <property type="project" value="UniProtKB-KW"/>
</dbReference>
<dbReference type="CDD" id="cd02808">
    <property type="entry name" value="GltS_FMN"/>
    <property type="match status" value="1"/>
</dbReference>
<dbReference type="STRING" id="694429.Pyrfu_1444"/>
<dbReference type="eggNOG" id="arCOG00096">
    <property type="taxonomic scope" value="Archaea"/>
</dbReference>
<feature type="binding site" evidence="7">
    <location>
        <position position="289"/>
    </location>
    <ligand>
        <name>[4Fe-4S] cluster</name>
        <dbReference type="ChEBI" id="CHEBI:49883"/>
        <label>1</label>
    </ligand>
</feature>
<comment type="similarity">
    <text evidence="1 6">Belongs to the glutamate synthase family.</text>
</comment>
<dbReference type="InterPro" id="IPR024188">
    <property type="entry name" value="GltB"/>
</dbReference>
<dbReference type="Gene3D" id="2.160.20.60">
    <property type="entry name" value="Glutamate synthase, alpha subunit, C-terminal domain"/>
    <property type="match status" value="1"/>
</dbReference>
<dbReference type="GO" id="GO:0004355">
    <property type="term" value="F:glutamate synthase (NADPH) activity"/>
    <property type="evidence" value="ECO:0007669"/>
    <property type="project" value="UniProtKB-EC"/>
</dbReference>
<feature type="binding site" evidence="7">
    <location>
        <position position="245"/>
    </location>
    <ligand>
        <name>[4Fe-4S] cluster</name>
        <dbReference type="ChEBI" id="CHEBI:49883"/>
        <label>1</label>
    </ligand>
</feature>
<comment type="cofactor">
    <cofactor evidence="6">
        <name>FMN</name>
        <dbReference type="ChEBI" id="CHEBI:58210"/>
    </cofactor>
</comment>
<dbReference type="SUPFAM" id="SSF51395">
    <property type="entry name" value="FMN-linked oxidoreductases"/>
    <property type="match status" value="1"/>
</dbReference>
<feature type="binding site" evidence="7">
    <location>
        <position position="282"/>
    </location>
    <ligand>
        <name>[4Fe-4S] cluster</name>
        <dbReference type="ChEBI" id="CHEBI:49883"/>
        <label>2</label>
    </ligand>
</feature>
<dbReference type="CDD" id="cd00504">
    <property type="entry name" value="GXGXG"/>
    <property type="match status" value="1"/>
</dbReference>
<dbReference type="Gene3D" id="3.20.20.70">
    <property type="entry name" value="Aldolase class I"/>
    <property type="match status" value="1"/>
</dbReference>
<dbReference type="AlphaFoldDB" id="G0EH78"/>
<dbReference type="InterPro" id="IPR017896">
    <property type="entry name" value="4Fe4S_Fe-S-bd"/>
</dbReference>
<dbReference type="InterPro" id="IPR002932">
    <property type="entry name" value="Glu_synthdom"/>
</dbReference>
<dbReference type="InterPro" id="IPR002489">
    <property type="entry name" value="Glu_synth_asu_C"/>
</dbReference>
<feature type="binding site" evidence="7">
    <location>
        <position position="248"/>
    </location>
    <ligand>
        <name>[4Fe-4S] cluster</name>
        <dbReference type="ChEBI" id="CHEBI:49883"/>
        <label>1</label>
    </ligand>
</feature>
<dbReference type="PANTHER" id="PTHR43819">
    <property type="entry name" value="ARCHAEAL-TYPE GLUTAMATE SYNTHASE [NADPH]"/>
    <property type="match status" value="1"/>
</dbReference>
<name>G0EH78_PYRF1</name>
<proteinExistence type="inferred from homology"/>
<keyword evidence="10" id="KW-1185">Reference proteome</keyword>
<dbReference type="InParanoid" id="G0EH78"/>
<evidence type="ECO:0000256" key="7">
    <source>
        <dbReference type="PIRSR" id="PIRSR006429-1"/>
    </source>
</evidence>
<evidence type="ECO:0000256" key="2">
    <source>
        <dbReference type="ARBA" id="ARBA00022605"/>
    </source>
</evidence>
<dbReference type="eggNOG" id="arCOG00619">
    <property type="taxonomic scope" value="Archaea"/>
</dbReference>
<feature type="domain" description="4Fe-4S ferredoxin-type" evidence="8">
    <location>
        <begin position="270"/>
        <end position="299"/>
    </location>
</feature>
<dbReference type="InterPro" id="IPR036485">
    <property type="entry name" value="Glu_synth_asu_C_sf"/>
</dbReference>
<comment type="catalytic activity">
    <reaction evidence="5 6">
        <text>2 L-glutamate + NADP(+) = L-glutamine + 2-oxoglutarate + NADPH + H(+)</text>
        <dbReference type="Rhea" id="RHEA:15501"/>
        <dbReference type="ChEBI" id="CHEBI:15378"/>
        <dbReference type="ChEBI" id="CHEBI:16810"/>
        <dbReference type="ChEBI" id="CHEBI:29985"/>
        <dbReference type="ChEBI" id="CHEBI:57783"/>
        <dbReference type="ChEBI" id="CHEBI:58349"/>
        <dbReference type="ChEBI" id="CHEBI:58359"/>
        <dbReference type="EC" id="1.4.1.13"/>
    </reaction>
</comment>
<dbReference type="SUPFAM" id="SSF54862">
    <property type="entry name" value="4Fe-4S ferredoxins"/>
    <property type="match status" value="1"/>
</dbReference>
<dbReference type="InterPro" id="IPR013785">
    <property type="entry name" value="Aldolase_TIM"/>
</dbReference>
<dbReference type="EMBL" id="CP002838">
    <property type="protein sequence ID" value="AEM39302.1"/>
    <property type="molecule type" value="Genomic_DNA"/>
</dbReference>
<keyword evidence="3 6" id="KW-0560">Oxidoreductase</keyword>
<dbReference type="OrthoDB" id="21337at2157"/>
<feature type="domain" description="4Fe-4S ferredoxin-type" evidence="8">
    <location>
        <begin position="236"/>
        <end position="265"/>
    </location>
</feature>
<evidence type="ECO:0000313" key="9">
    <source>
        <dbReference type="EMBL" id="AEM39302.1"/>
    </source>
</evidence>
<evidence type="ECO:0000256" key="3">
    <source>
        <dbReference type="ARBA" id="ARBA00023002"/>
    </source>
</evidence>
<feature type="binding site" evidence="7">
    <location>
        <position position="279"/>
    </location>
    <ligand>
        <name>[4Fe-4S] cluster</name>
        <dbReference type="ChEBI" id="CHEBI:49883"/>
        <label>2</label>
    </ligand>
</feature>
<keyword evidence="7" id="KW-0411">Iron-sulfur</keyword>
<dbReference type="PROSITE" id="PS00198">
    <property type="entry name" value="4FE4S_FER_1"/>
    <property type="match status" value="1"/>
</dbReference>
<evidence type="ECO:0000313" key="10">
    <source>
        <dbReference type="Proteomes" id="UP000001037"/>
    </source>
</evidence>
<evidence type="ECO:0000256" key="6">
    <source>
        <dbReference type="PIRNR" id="PIRNR006429"/>
    </source>
</evidence>
<dbReference type="Pfam" id="PF01645">
    <property type="entry name" value="Glu_synthase"/>
    <property type="match status" value="1"/>
</dbReference>
<keyword evidence="6" id="KW-0521">NADP</keyword>
<dbReference type="Pfam" id="PF12838">
    <property type="entry name" value="Fer4_7"/>
    <property type="match status" value="1"/>
</dbReference>
<evidence type="ECO:0000256" key="1">
    <source>
        <dbReference type="ARBA" id="ARBA00009716"/>
    </source>
</evidence>
<dbReference type="GO" id="GO:0006537">
    <property type="term" value="P:glutamate biosynthetic process"/>
    <property type="evidence" value="ECO:0007669"/>
    <property type="project" value="UniProtKB-KW"/>
</dbReference>
<reference evidence="9 10" key="1">
    <citation type="journal article" date="2011" name="Stand. Genomic Sci.">
        <title>Complete genome sequence of the hyperthermophilic chemolithoautotroph Pyrolobus fumarii type strain (1A).</title>
        <authorList>
            <person name="Anderson I."/>
            <person name="Goker M."/>
            <person name="Nolan M."/>
            <person name="Lucas S."/>
            <person name="Hammon N."/>
            <person name="Deshpande S."/>
            <person name="Cheng J.F."/>
            <person name="Tapia R."/>
            <person name="Han C."/>
            <person name="Goodwin L."/>
            <person name="Pitluck S."/>
            <person name="Huntemann M."/>
            <person name="Liolios K."/>
            <person name="Ivanova N."/>
            <person name="Pagani I."/>
            <person name="Mavromatis K."/>
            <person name="Ovchinikova G."/>
            <person name="Pati A."/>
            <person name="Chen A."/>
            <person name="Palaniappan K."/>
            <person name="Land M."/>
            <person name="Hauser L."/>
            <person name="Brambilla E.M."/>
            <person name="Huber H."/>
            <person name="Yasawong M."/>
            <person name="Rohde M."/>
            <person name="Spring S."/>
            <person name="Abt B."/>
            <person name="Sikorski J."/>
            <person name="Wirth R."/>
            <person name="Detter J.C."/>
            <person name="Woyke T."/>
            <person name="Bristow J."/>
            <person name="Eisen J.A."/>
            <person name="Markowitz V."/>
            <person name="Hugenholtz P."/>
            <person name="Kyrpides N.C."/>
            <person name="Klenk H.P."/>
            <person name="Lapidus A."/>
        </authorList>
    </citation>
    <scope>NUCLEOTIDE SEQUENCE [LARGE SCALE GENOMIC DNA]</scope>
    <source>
        <strain evidence="10">DSM 11204 / 1A</strain>
    </source>
</reference>
<keyword evidence="6" id="KW-0285">Flavoprotein</keyword>
<dbReference type="InterPro" id="IPR017900">
    <property type="entry name" value="4Fe4S_Fe_S_CS"/>
</dbReference>
<dbReference type="EC" id="1.4.1.13" evidence="6"/>
<feature type="binding site" evidence="7">
    <location>
        <position position="255"/>
    </location>
    <ligand>
        <name>[4Fe-4S] cluster</name>
        <dbReference type="ChEBI" id="CHEBI:49883"/>
        <label>2</label>
    </ligand>
</feature>
<dbReference type="KEGG" id="pfm:Pyrfu_1444"/>
<sequence length="721" mass="75685">MAGKTVRIHAGGKAPREVNREVKRAVESGASRIIVEDPGGIHYLAVGLEASVEIVVRGSVGYFVGGLAHGPRIVVEGNAGWFPGDNMTSGEVIVEGDTGNGAGQYLFGGTVVIKGDAGDRVAALAKRGFVIIGGDVGLAAGLYMMGGTLVILGNAGPATGEMIIGGTIYVGGDVESLGKNAKLAEASAEEVEQINQILARYGLRGKSSYYKVTPISRRPAYQPPKRLPTKPLVPKFRVEVEPLACIGCGACVQWCPKKVLELREVNGRKVAVPVRVVECVGCFSCVKVCPTGAVRVYPLPELKRGVWTSSILNYHQEAMSTGIPPVRGTGAREIRLPSLDDLVILPGQLSRPPIDPYREPCDTEVVLGARFAERPLRLKAPIIIGAMSFGSISKEAKIAIAKAAAKLGIAVNTGEGGMLPEERQIAPILIAQYASGRFGVSARYLKSADAIEIKIGQGAKPGQGGLLLGEKVTEEIARIRGIPVGADAVSPARHLDIVGPEDLKMKIEELREATDWKIPIAVKIAAGRVEDDVKIVAKAGADIVVIDAKPAGTGASPHIVTEHAGYPLMAAVVAADRALREIGLRDEVNIVVSGGVRHGADIAKLLALGADAVAIGTAALIGIGCTLCGLCHTGRCPAGIATQDPKLRKRLNVEMAAKKLENLLKSMIKEMCMLAQLAGKTSPLNLEKEDLRALSVEASMITGVKLVGLERPVTPRDLDGL</sequence>
<dbReference type="PROSITE" id="PS51379">
    <property type="entry name" value="4FE4S_FER_2"/>
    <property type="match status" value="2"/>
</dbReference>
<gene>
    <name evidence="9" type="ordered locus">Pyrfu_1444</name>
</gene>
<organism evidence="9 10">
    <name type="scientific">Pyrolobus fumarii (strain DSM 11204 / 1A)</name>
    <dbReference type="NCBI Taxonomy" id="694429"/>
    <lineage>
        <taxon>Archaea</taxon>
        <taxon>Thermoproteota</taxon>
        <taxon>Thermoprotei</taxon>
        <taxon>Desulfurococcales</taxon>
        <taxon>Pyrodictiaceae</taxon>
        <taxon>Pyrolobus</taxon>
    </lineage>
</organism>
<dbReference type="InterPro" id="IPR043578">
    <property type="entry name" value="GltB_archl_type"/>
</dbReference>
<dbReference type="RefSeq" id="WP_014026979.1">
    <property type="nucleotide sequence ID" value="NC_015931.1"/>
</dbReference>
<dbReference type="GeneID" id="11138630"/>
<dbReference type="PIRSF" id="PIRSF500061">
    <property type="entry name" value="GOGAT_lg2_archl"/>
    <property type="match status" value="1"/>
</dbReference>
<protein>
    <recommendedName>
        <fullName evidence="6">Archaeal glutamate synthase [NADPH]</fullName>
        <ecNumber evidence="6">1.4.1.13</ecNumber>
    </recommendedName>
</protein>
<dbReference type="PANTHER" id="PTHR43819:SF1">
    <property type="entry name" value="ARCHAEAL-TYPE GLUTAMATE SYNTHASE [NADPH]"/>
    <property type="match status" value="1"/>
</dbReference>
<dbReference type="HOGENOM" id="CLU_023342_1_1_2"/>
<dbReference type="Pfam" id="PF01493">
    <property type="entry name" value="GXGXG"/>
    <property type="match status" value="1"/>
</dbReference>
<accession>G0EH78</accession>
<feature type="binding site" evidence="7">
    <location>
        <position position="285"/>
    </location>
    <ligand>
        <name>[4Fe-4S] cluster</name>
        <dbReference type="ChEBI" id="CHEBI:49883"/>
        <label>2</label>
    </ligand>
</feature>
<keyword evidence="4 6" id="KW-0314">Glutamate biosynthesis</keyword>
<keyword evidence="7" id="KW-0004">4Fe-4S</keyword>
<dbReference type="eggNOG" id="arCOG02187">
    <property type="taxonomic scope" value="Archaea"/>
</dbReference>
<keyword evidence="6" id="KW-0288">FMN</keyword>
<feature type="binding site" evidence="7">
    <location>
        <position position="251"/>
    </location>
    <ligand>
        <name>[4Fe-4S] cluster</name>
        <dbReference type="ChEBI" id="CHEBI:49883"/>
        <label>1</label>
    </ligand>
</feature>
<keyword evidence="2 6" id="KW-0028">Amino-acid biosynthesis</keyword>
<evidence type="ECO:0000256" key="4">
    <source>
        <dbReference type="ARBA" id="ARBA00023164"/>
    </source>
</evidence>
<evidence type="ECO:0000259" key="8">
    <source>
        <dbReference type="PROSITE" id="PS51379"/>
    </source>
</evidence>
<dbReference type="SUPFAM" id="SSF69336">
    <property type="entry name" value="Alpha subunit of glutamate synthase, C-terminal domain"/>
    <property type="match status" value="1"/>
</dbReference>
<dbReference type="GO" id="GO:0046872">
    <property type="term" value="F:metal ion binding"/>
    <property type="evidence" value="ECO:0007669"/>
    <property type="project" value="UniProtKB-KW"/>
</dbReference>
<evidence type="ECO:0000256" key="5">
    <source>
        <dbReference type="ARBA" id="ARBA00048151"/>
    </source>
</evidence>
<dbReference type="Gene3D" id="3.30.70.20">
    <property type="match status" value="1"/>
</dbReference>
<keyword evidence="7" id="KW-0408">Iron</keyword>
<dbReference type="Proteomes" id="UP000001037">
    <property type="component" value="Chromosome"/>
</dbReference>
<dbReference type="PIRSF" id="PIRSF006429">
    <property type="entry name" value="GOGAT_lg_2"/>
    <property type="match status" value="1"/>
</dbReference>